<dbReference type="Proteomes" id="UP001488838">
    <property type="component" value="Unassembled WGS sequence"/>
</dbReference>
<dbReference type="EMBL" id="JBBHLL010000742">
    <property type="protein sequence ID" value="KAK7798024.1"/>
    <property type="molecule type" value="Genomic_DNA"/>
</dbReference>
<protein>
    <submittedName>
        <fullName evidence="1">Uncharacterized protein</fullName>
    </submittedName>
</protein>
<name>A0AAW0H5N1_MYOGA</name>
<evidence type="ECO:0000313" key="1">
    <source>
        <dbReference type="EMBL" id="KAK7798024.1"/>
    </source>
</evidence>
<reference evidence="1 2" key="1">
    <citation type="journal article" date="2023" name="bioRxiv">
        <title>Conserved and derived expression patterns and positive selection on dental genes reveal complex evolutionary context of ever-growing rodent molars.</title>
        <authorList>
            <person name="Calamari Z.T."/>
            <person name="Song A."/>
            <person name="Cohen E."/>
            <person name="Akter M."/>
            <person name="Roy R.D."/>
            <person name="Hallikas O."/>
            <person name="Christensen M.M."/>
            <person name="Li P."/>
            <person name="Marangoni P."/>
            <person name="Jernvall J."/>
            <person name="Klein O.D."/>
        </authorList>
    </citation>
    <scope>NUCLEOTIDE SEQUENCE [LARGE SCALE GENOMIC DNA]</scope>
    <source>
        <strain evidence="1">V071</strain>
    </source>
</reference>
<keyword evidence="2" id="KW-1185">Reference proteome</keyword>
<sequence>MFRGMCGCFASMSYRYRSHRGYSPQLIHTDRVQGKQYYRLPKMVSPAMPYFIKPELNNGDFFNAADRVCGSLHKKPCVKKYGKQTSMSLVKLIWCTGATSNPSRGIGHHSVLETNHLNNWLVPFGFLPRSAMDLPYSKRHATDSSVR</sequence>
<organism evidence="1 2">
    <name type="scientific">Myodes glareolus</name>
    <name type="common">Bank vole</name>
    <name type="synonym">Clethrionomys glareolus</name>
    <dbReference type="NCBI Taxonomy" id="447135"/>
    <lineage>
        <taxon>Eukaryota</taxon>
        <taxon>Metazoa</taxon>
        <taxon>Chordata</taxon>
        <taxon>Craniata</taxon>
        <taxon>Vertebrata</taxon>
        <taxon>Euteleostomi</taxon>
        <taxon>Mammalia</taxon>
        <taxon>Eutheria</taxon>
        <taxon>Euarchontoglires</taxon>
        <taxon>Glires</taxon>
        <taxon>Rodentia</taxon>
        <taxon>Myomorpha</taxon>
        <taxon>Muroidea</taxon>
        <taxon>Cricetidae</taxon>
        <taxon>Arvicolinae</taxon>
        <taxon>Myodes</taxon>
    </lineage>
</organism>
<proteinExistence type="predicted"/>
<accession>A0AAW0H5N1</accession>
<dbReference type="AlphaFoldDB" id="A0AAW0H5N1"/>
<evidence type="ECO:0000313" key="2">
    <source>
        <dbReference type="Proteomes" id="UP001488838"/>
    </source>
</evidence>
<comment type="caution">
    <text evidence="1">The sequence shown here is derived from an EMBL/GenBank/DDBJ whole genome shotgun (WGS) entry which is preliminary data.</text>
</comment>
<gene>
    <name evidence="1" type="ORF">U0070_009021</name>
</gene>